<dbReference type="InterPro" id="IPR001238">
    <property type="entry name" value="DNA-binding_RecF"/>
</dbReference>
<comment type="function">
    <text evidence="9">The RecF protein is involved in DNA metabolism; it is required for DNA replication and normal SOS inducibility. RecF binds preferentially to single-stranded, linear DNA. It also seems to bind ATP.</text>
</comment>
<dbReference type="GO" id="GO:0006302">
    <property type="term" value="P:double-strand break repair"/>
    <property type="evidence" value="ECO:0007669"/>
    <property type="project" value="TreeGrafter"/>
</dbReference>
<dbReference type="PANTHER" id="PTHR32182">
    <property type="entry name" value="DNA REPLICATION AND REPAIR PROTEIN RECF"/>
    <property type="match status" value="1"/>
</dbReference>
<dbReference type="GO" id="GO:0005737">
    <property type="term" value="C:cytoplasm"/>
    <property type="evidence" value="ECO:0007669"/>
    <property type="project" value="UniProtKB-SubCell"/>
</dbReference>
<dbReference type="PANTHER" id="PTHR32182:SF0">
    <property type="entry name" value="DNA REPLICATION AND REPAIR PROTEIN RECF"/>
    <property type="match status" value="1"/>
</dbReference>
<feature type="domain" description="RecF/RecN/SMC N-terminal" evidence="10">
    <location>
        <begin position="3"/>
        <end position="393"/>
    </location>
</feature>
<name>A0A0S7BC90_9CHLR</name>
<gene>
    <name evidence="9" type="primary">recF</name>
    <name evidence="11" type="ORF">LARV_03153</name>
</gene>
<dbReference type="InterPro" id="IPR042174">
    <property type="entry name" value="RecF_2"/>
</dbReference>
<accession>A0A0S7BC90</accession>
<keyword evidence="12" id="KW-1185">Reference proteome</keyword>
<dbReference type="Proteomes" id="UP000055060">
    <property type="component" value="Unassembled WGS sequence"/>
</dbReference>
<keyword evidence="8 9" id="KW-0238">DNA-binding</keyword>
<keyword evidence="9" id="KW-0234">DNA repair</keyword>
<dbReference type="AlphaFoldDB" id="A0A0S7BC90"/>
<dbReference type="GO" id="GO:0006260">
    <property type="term" value="P:DNA replication"/>
    <property type="evidence" value="ECO:0007669"/>
    <property type="project" value="UniProtKB-UniRule"/>
</dbReference>
<evidence type="ECO:0000256" key="1">
    <source>
        <dbReference type="ARBA" id="ARBA00004496"/>
    </source>
</evidence>
<keyword evidence="4 9" id="KW-0963">Cytoplasm</keyword>
<evidence type="ECO:0000313" key="12">
    <source>
        <dbReference type="Proteomes" id="UP000055060"/>
    </source>
</evidence>
<dbReference type="GO" id="GO:0000731">
    <property type="term" value="P:DNA synthesis involved in DNA repair"/>
    <property type="evidence" value="ECO:0007669"/>
    <property type="project" value="TreeGrafter"/>
</dbReference>
<dbReference type="Pfam" id="PF02463">
    <property type="entry name" value="SMC_N"/>
    <property type="match status" value="1"/>
</dbReference>
<dbReference type="InterPro" id="IPR003395">
    <property type="entry name" value="RecF/RecN/SMC_N"/>
</dbReference>
<comment type="subcellular location">
    <subcellularLocation>
        <location evidence="1 9">Cytoplasm</location>
    </subcellularLocation>
</comment>
<feature type="binding site" evidence="9">
    <location>
        <begin position="30"/>
        <end position="37"/>
    </location>
    <ligand>
        <name>ATP</name>
        <dbReference type="ChEBI" id="CHEBI:30616"/>
    </ligand>
</feature>
<dbReference type="SUPFAM" id="SSF52540">
    <property type="entry name" value="P-loop containing nucleoside triphosphate hydrolases"/>
    <property type="match status" value="1"/>
</dbReference>
<evidence type="ECO:0000256" key="6">
    <source>
        <dbReference type="ARBA" id="ARBA00022741"/>
    </source>
</evidence>
<evidence type="ECO:0000256" key="8">
    <source>
        <dbReference type="ARBA" id="ARBA00023125"/>
    </source>
</evidence>
<comment type="similarity">
    <text evidence="2 9">Belongs to the RecF family.</text>
</comment>
<dbReference type="STRING" id="360412.LARV_03153"/>
<evidence type="ECO:0000256" key="4">
    <source>
        <dbReference type="ARBA" id="ARBA00022490"/>
    </source>
</evidence>
<dbReference type="InterPro" id="IPR027417">
    <property type="entry name" value="P-loop_NTPase"/>
</dbReference>
<evidence type="ECO:0000256" key="5">
    <source>
        <dbReference type="ARBA" id="ARBA00022705"/>
    </source>
</evidence>
<dbReference type="GO" id="GO:0003697">
    <property type="term" value="F:single-stranded DNA binding"/>
    <property type="evidence" value="ECO:0007669"/>
    <property type="project" value="UniProtKB-UniRule"/>
</dbReference>
<protein>
    <recommendedName>
        <fullName evidence="3 9">DNA replication and repair protein RecF</fullName>
    </recommendedName>
</protein>
<evidence type="ECO:0000256" key="2">
    <source>
        <dbReference type="ARBA" id="ARBA00008016"/>
    </source>
</evidence>
<dbReference type="PROSITE" id="PS00617">
    <property type="entry name" value="RECF_1"/>
    <property type="match status" value="1"/>
</dbReference>
<dbReference type="Gene3D" id="3.40.50.300">
    <property type="entry name" value="P-loop containing nucleotide triphosphate hydrolases"/>
    <property type="match status" value="1"/>
</dbReference>
<dbReference type="GO" id="GO:0005524">
    <property type="term" value="F:ATP binding"/>
    <property type="evidence" value="ECO:0007669"/>
    <property type="project" value="UniProtKB-UniRule"/>
</dbReference>
<organism evidence="11">
    <name type="scientific">Longilinea arvoryzae</name>
    <dbReference type="NCBI Taxonomy" id="360412"/>
    <lineage>
        <taxon>Bacteria</taxon>
        <taxon>Bacillati</taxon>
        <taxon>Chloroflexota</taxon>
        <taxon>Anaerolineae</taxon>
        <taxon>Anaerolineales</taxon>
        <taxon>Anaerolineaceae</taxon>
        <taxon>Longilinea</taxon>
    </lineage>
</organism>
<keyword evidence="7 9" id="KW-0067">ATP-binding</keyword>
<evidence type="ECO:0000313" key="11">
    <source>
        <dbReference type="EMBL" id="GAP15367.1"/>
    </source>
</evidence>
<keyword evidence="9" id="KW-0227">DNA damage</keyword>
<keyword evidence="6 9" id="KW-0547">Nucleotide-binding</keyword>
<keyword evidence="5 9" id="KW-0235">DNA replication</keyword>
<dbReference type="NCBIfam" id="TIGR00611">
    <property type="entry name" value="recf"/>
    <property type="match status" value="1"/>
</dbReference>
<dbReference type="Gene3D" id="1.20.1050.90">
    <property type="entry name" value="RecF/RecN/SMC, N-terminal domain"/>
    <property type="match status" value="1"/>
</dbReference>
<evidence type="ECO:0000259" key="10">
    <source>
        <dbReference type="Pfam" id="PF02463"/>
    </source>
</evidence>
<proteinExistence type="inferred from homology"/>
<keyword evidence="9" id="KW-0742">SOS response</keyword>
<dbReference type="HAMAP" id="MF_00365">
    <property type="entry name" value="RecF"/>
    <property type="match status" value="1"/>
</dbReference>
<dbReference type="GO" id="GO:0009432">
    <property type="term" value="P:SOS response"/>
    <property type="evidence" value="ECO:0007669"/>
    <property type="project" value="UniProtKB-UniRule"/>
</dbReference>
<evidence type="ECO:0000256" key="3">
    <source>
        <dbReference type="ARBA" id="ARBA00020170"/>
    </source>
</evidence>
<dbReference type="EMBL" id="DF967972">
    <property type="protein sequence ID" value="GAP15367.1"/>
    <property type="molecule type" value="Genomic_DNA"/>
</dbReference>
<evidence type="ECO:0000256" key="9">
    <source>
        <dbReference type="HAMAP-Rule" id="MF_00365"/>
    </source>
</evidence>
<dbReference type="InterPro" id="IPR018078">
    <property type="entry name" value="DNA-binding_RecF_CS"/>
</dbReference>
<sequence length="400" mass="44943">MHLSHLSLTNFRAFTRLDMDLPGRILLLVGDNAQGKTSLLEAVYYLATFSSFHAQNDRQLINFVAGQSAQAVTRLVADYQVDTHKHRLEVRLILEAVGANGTRLRKEILVDGVKRSANEALGKFTAVILLPQMTHILEGGPEERRRYLNLAISQAIPGYAQALADYTQAITQRNALLKQLNERGGDPGQLAYWDEMVASRGAVLIYNRIHAIEELERLAARTHDRLTHGAEVLRLVYHPSFDPLPMPEGQYTLPMQTTLQRTSLGVEKIRQGFLQRLSEIRGEEIARGVTTIGPHRDEIRFLGNAIDLGDFGSRGQVRTTLLSLKLAEVDWLKEKTGHWPVLLLDETLAELDLQRRADLLEYLSHCEQALLTTTDLHLFSEEFVAQSKVCRVESGIVSLE</sequence>
<evidence type="ECO:0000256" key="7">
    <source>
        <dbReference type="ARBA" id="ARBA00022840"/>
    </source>
</evidence>
<reference evidence="11" key="1">
    <citation type="submission" date="2015-07" db="EMBL/GenBank/DDBJ databases">
        <title>Draft Genome Sequences of Anaerolinea thermolimosa IMO-1, Bellilinea caldifistulae GOMI-1, Leptolinea tardivitalis YMTK-2, Levilinea saccharolytica KIBI-1,Longilinea arvoryzae KOME-1, Previously Described as Members of the Anaerolineaceae (Chloroflexi).</title>
        <authorList>
            <person name="Sekiguchi Y."/>
            <person name="Ohashi A."/>
            <person name="Matsuura N."/>
            <person name="Tourlousse M.D."/>
        </authorList>
    </citation>
    <scope>NUCLEOTIDE SEQUENCE [LARGE SCALE GENOMIC DNA]</scope>
    <source>
        <strain evidence="11">KOME-1</strain>
    </source>
</reference>